<dbReference type="InterPro" id="IPR027417">
    <property type="entry name" value="P-loop_NTPase"/>
</dbReference>
<dbReference type="Pfam" id="PF17862">
    <property type="entry name" value="AAA_lid_3"/>
    <property type="match status" value="1"/>
</dbReference>
<name>A0A239CFS4_9BACT</name>
<dbReference type="Proteomes" id="UP000198324">
    <property type="component" value="Unassembled WGS sequence"/>
</dbReference>
<dbReference type="InterPro" id="IPR050168">
    <property type="entry name" value="AAA_ATPase_domain"/>
</dbReference>
<dbReference type="InterPro" id="IPR003959">
    <property type="entry name" value="ATPase_AAA_core"/>
</dbReference>
<evidence type="ECO:0000259" key="5">
    <source>
        <dbReference type="SMART" id="SM00382"/>
    </source>
</evidence>
<keyword evidence="7" id="KW-1185">Reference proteome</keyword>
<dbReference type="Pfam" id="PF00004">
    <property type="entry name" value="AAA"/>
    <property type="match status" value="1"/>
</dbReference>
<comment type="similarity">
    <text evidence="4">Belongs to the AAA ATPase family.</text>
</comment>
<protein>
    <submittedName>
        <fullName evidence="6">ATPase family associated with various cellular activities (AAA)</fullName>
    </submittedName>
</protein>
<dbReference type="FunFam" id="3.40.50.300:FF:000018">
    <property type="entry name" value="Cell division control 48"/>
    <property type="match status" value="1"/>
</dbReference>
<dbReference type="InterPro" id="IPR003593">
    <property type="entry name" value="AAA+_ATPase"/>
</dbReference>
<dbReference type="InterPro" id="IPR041569">
    <property type="entry name" value="AAA_lid_3"/>
</dbReference>
<evidence type="ECO:0000313" key="6">
    <source>
        <dbReference type="EMBL" id="SNS19086.1"/>
    </source>
</evidence>
<evidence type="ECO:0000256" key="1">
    <source>
        <dbReference type="ARBA" id="ARBA00022737"/>
    </source>
</evidence>
<dbReference type="PROSITE" id="PS00674">
    <property type="entry name" value="AAA"/>
    <property type="match status" value="1"/>
</dbReference>
<proteinExistence type="inferred from homology"/>
<dbReference type="Gene3D" id="1.10.8.60">
    <property type="match status" value="1"/>
</dbReference>
<dbReference type="GO" id="GO:0016887">
    <property type="term" value="F:ATP hydrolysis activity"/>
    <property type="evidence" value="ECO:0007669"/>
    <property type="project" value="InterPro"/>
</dbReference>
<dbReference type="PANTHER" id="PTHR23077">
    <property type="entry name" value="AAA-FAMILY ATPASE"/>
    <property type="match status" value="1"/>
</dbReference>
<dbReference type="OrthoDB" id="9809379at2"/>
<evidence type="ECO:0000313" key="7">
    <source>
        <dbReference type="Proteomes" id="UP000198324"/>
    </source>
</evidence>
<keyword evidence="1" id="KW-0677">Repeat</keyword>
<evidence type="ECO:0000256" key="4">
    <source>
        <dbReference type="RuleBase" id="RU003651"/>
    </source>
</evidence>
<evidence type="ECO:0000256" key="3">
    <source>
        <dbReference type="ARBA" id="ARBA00022840"/>
    </source>
</evidence>
<dbReference type="SUPFAM" id="SSF52540">
    <property type="entry name" value="P-loop containing nucleoside triphosphate hydrolases"/>
    <property type="match status" value="1"/>
</dbReference>
<dbReference type="PANTHER" id="PTHR23077:SF171">
    <property type="entry name" value="NUCLEAR VALOSIN-CONTAINING PROTEIN-LIKE"/>
    <property type="match status" value="1"/>
</dbReference>
<reference evidence="6 7" key="1">
    <citation type="submission" date="2017-06" db="EMBL/GenBank/DDBJ databases">
        <authorList>
            <person name="Kim H.J."/>
            <person name="Triplett B.A."/>
        </authorList>
    </citation>
    <scope>NUCLEOTIDE SEQUENCE [LARGE SCALE GENOMIC DNA]</scope>
    <source>
        <strain evidence="6 7">DSM 13116</strain>
    </source>
</reference>
<dbReference type="EMBL" id="FZOC01000008">
    <property type="protein sequence ID" value="SNS19086.1"/>
    <property type="molecule type" value="Genomic_DNA"/>
</dbReference>
<accession>A0A239CFS4</accession>
<dbReference type="GO" id="GO:0005524">
    <property type="term" value="F:ATP binding"/>
    <property type="evidence" value="ECO:0007669"/>
    <property type="project" value="UniProtKB-KW"/>
</dbReference>
<dbReference type="RefSeq" id="WP_089275298.1">
    <property type="nucleotide sequence ID" value="NZ_FZOC01000008.1"/>
</dbReference>
<dbReference type="Gene3D" id="3.40.50.300">
    <property type="entry name" value="P-loop containing nucleotide triphosphate hydrolases"/>
    <property type="match status" value="1"/>
</dbReference>
<evidence type="ECO:0000256" key="2">
    <source>
        <dbReference type="ARBA" id="ARBA00022741"/>
    </source>
</evidence>
<dbReference type="SMART" id="SM00382">
    <property type="entry name" value="AAA"/>
    <property type="match status" value="1"/>
</dbReference>
<keyword evidence="2 4" id="KW-0547">Nucleotide-binding</keyword>
<dbReference type="AlphaFoldDB" id="A0A239CFS4"/>
<sequence>METPEKMVLLEFPLSRDPEQDESPLRTARLLPGFDAQAGESGRCRVRCGLEEAAALRDVVIDLWEQIHARPGAKLLLDSRPMAPDDLRQALKILDCGRAYDQERRGDAHCVPRSGWDWGCLYLADVPPQAGAQGVDRKAFKEALDREAETRWLTLCPHFDHARVAGKVDALPDAALNSLPKDRPAAAKPVKLVLSAPGAPPSAPDRTIQMTTYADVGGLDEVVATLRETIELPIRHPEVLRRLGVTPHRGVLLFGPPGCGKTLLARAVACESGARFLPVSGPELITKWHGESEEKLRELFQQAQEAQPTIIFFDEIDAIAQARSSSESLRLDARFTAQLLTLMDGIYDLGRVFILAATNRPDLLDQALLRPGRFDAVIEIPRPDQAGLKRILEIHARRLPLAEGVDLGKVARRMAGLTGADVAYVVREAAYACLRRSMPLGVALREAGAFSEATLRKLKVSEADLLAALGKLRKRNKAVLQDQDDGDASAAKQEE</sequence>
<feature type="domain" description="AAA+ ATPase" evidence="5">
    <location>
        <begin position="247"/>
        <end position="384"/>
    </location>
</feature>
<keyword evidence="3 4" id="KW-0067">ATP-binding</keyword>
<dbReference type="InterPro" id="IPR003960">
    <property type="entry name" value="ATPase_AAA_CS"/>
</dbReference>
<organism evidence="6 7">
    <name type="scientific">Humidesulfovibrio mexicanus</name>
    <dbReference type="NCBI Taxonomy" id="147047"/>
    <lineage>
        <taxon>Bacteria</taxon>
        <taxon>Pseudomonadati</taxon>
        <taxon>Thermodesulfobacteriota</taxon>
        <taxon>Desulfovibrionia</taxon>
        <taxon>Desulfovibrionales</taxon>
        <taxon>Desulfovibrionaceae</taxon>
        <taxon>Humidesulfovibrio</taxon>
    </lineage>
</organism>
<gene>
    <name evidence="6" type="ORF">SAMN04488503_3108</name>
</gene>